<evidence type="ECO:0000256" key="2">
    <source>
        <dbReference type="ARBA" id="ARBA00023125"/>
    </source>
</evidence>
<protein>
    <submittedName>
        <fullName evidence="5">DNA-binding FadR family transcriptional regulator</fullName>
    </submittedName>
</protein>
<dbReference type="PANTHER" id="PTHR43537">
    <property type="entry name" value="TRANSCRIPTIONAL REGULATOR, GNTR FAMILY"/>
    <property type="match status" value="1"/>
</dbReference>
<keyword evidence="2 5" id="KW-0238">DNA-binding</keyword>
<keyword evidence="6" id="KW-1185">Reference proteome</keyword>
<keyword evidence="3" id="KW-0804">Transcription</keyword>
<evidence type="ECO:0000256" key="1">
    <source>
        <dbReference type="ARBA" id="ARBA00023015"/>
    </source>
</evidence>
<sequence>MSALHAPRRSETLSAQVAGQLRELIAAGEWAVGRKIPTEQALTESLHVSRNTVREAIRSLVHSGLLQARPGDGTYVLATSELEVAIRRRLDTAKSDDVFEVRMLLEQRAARLAAQNATPDDLAAIRACLTDRDAALAARDDAAFFAADAAFHRAVVRAGHNELLAELHGHLAQVADSLDIALLAPSGLQHYLDDIDGVNSRHDALFAAIEDRNAALAESVTGAIVHSAHVSHAVPPSGSHCAAEGHRS</sequence>
<dbReference type="CDD" id="cd07377">
    <property type="entry name" value="WHTH_GntR"/>
    <property type="match status" value="1"/>
</dbReference>
<feature type="domain" description="HTH gntR-type" evidence="4">
    <location>
        <begin position="11"/>
        <end position="79"/>
    </location>
</feature>
<dbReference type="InterPro" id="IPR011711">
    <property type="entry name" value="GntR_C"/>
</dbReference>
<dbReference type="EMBL" id="JACBZP010000001">
    <property type="protein sequence ID" value="NYI67888.1"/>
    <property type="molecule type" value="Genomic_DNA"/>
</dbReference>
<dbReference type="Pfam" id="PF07729">
    <property type="entry name" value="FCD"/>
    <property type="match status" value="1"/>
</dbReference>
<evidence type="ECO:0000259" key="4">
    <source>
        <dbReference type="PROSITE" id="PS50949"/>
    </source>
</evidence>
<name>A0A7Z0D2X4_9MICO</name>
<dbReference type="PANTHER" id="PTHR43537:SF47">
    <property type="entry name" value="REGULATORY PROTEIN GNTR HTH"/>
    <property type="match status" value="1"/>
</dbReference>
<dbReference type="Proteomes" id="UP000539111">
    <property type="component" value="Unassembled WGS sequence"/>
</dbReference>
<organism evidence="5 6">
    <name type="scientific">Spelaeicoccus albus</name>
    <dbReference type="NCBI Taxonomy" id="1280376"/>
    <lineage>
        <taxon>Bacteria</taxon>
        <taxon>Bacillati</taxon>
        <taxon>Actinomycetota</taxon>
        <taxon>Actinomycetes</taxon>
        <taxon>Micrococcales</taxon>
        <taxon>Brevibacteriaceae</taxon>
        <taxon>Spelaeicoccus</taxon>
    </lineage>
</organism>
<accession>A0A7Z0D2X4</accession>
<dbReference type="PRINTS" id="PR00035">
    <property type="entry name" value="HTHGNTR"/>
</dbReference>
<dbReference type="InterPro" id="IPR036390">
    <property type="entry name" value="WH_DNA-bd_sf"/>
</dbReference>
<keyword evidence="1" id="KW-0805">Transcription regulation</keyword>
<dbReference type="InterPro" id="IPR008920">
    <property type="entry name" value="TF_FadR/GntR_C"/>
</dbReference>
<dbReference type="Gene3D" id="1.10.10.10">
    <property type="entry name" value="Winged helix-like DNA-binding domain superfamily/Winged helix DNA-binding domain"/>
    <property type="match status" value="1"/>
</dbReference>
<dbReference type="Gene3D" id="1.20.120.530">
    <property type="entry name" value="GntR ligand-binding domain-like"/>
    <property type="match status" value="1"/>
</dbReference>
<dbReference type="SUPFAM" id="SSF46785">
    <property type="entry name" value="Winged helix' DNA-binding domain"/>
    <property type="match status" value="1"/>
</dbReference>
<proteinExistence type="predicted"/>
<dbReference type="SMART" id="SM00345">
    <property type="entry name" value="HTH_GNTR"/>
    <property type="match status" value="1"/>
</dbReference>
<evidence type="ECO:0000256" key="3">
    <source>
        <dbReference type="ARBA" id="ARBA00023163"/>
    </source>
</evidence>
<dbReference type="RefSeq" id="WP_179428194.1">
    <property type="nucleotide sequence ID" value="NZ_JACBZP010000001.1"/>
</dbReference>
<dbReference type="GO" id="GO:0003700">
    <property type="term" value="F:DNA-binding transcription factor activity"/>
    <property type="evidence" value="ECO:0007669"/>
    <property type="project" value="InterPro"/>
</dbReference>
<reference evidence="5 6" key="1">
    <citation type="submission" date="2020-07" db="EMBL/GenBank/DDBJ databases">
        <title>Sequencing the genomes of 1000 actinobacteria strains.</title>
        <authorList>
            <person name="Klenk H.-P."/>
        </authorList>
    </citation>
    <scope>NUCLEOTIDE SEQUENCE [LARGE SCALE GENOMIC DNA]</scope>
    <source>
        <strain evidence="5 6">DSM 26341</strain>
    </source>
</reference>
<gene>
    <name evidence="5" type="ORF">BJY26_002194</name>
</gene>
<comment type="caution">
    <text evidence="5">The sequence shown here is derived from an EMBL/GenBank/DDBJ whole genome shotgun (WGS) entry which is preliminary data.</text>
</comment>
<dbReference type="SUPFAM" id="SSF48008">
    <property type="entry name" value="GntR ligand-binding domain-like"/>
    <property type="match status" value="1"/>
</dbReference>
<dbReference type="InterPro" id="IPR000524">
    <property type="entry name" value="Tscrpt_reg_HTH_GntR"/>
</dbReference>
<evidence type="ECO:0000313" key="6">
    <source>
        <dbReference type="Proteomes" id="UP000539111"/>
    </source>
</evidence>
<dbReference type="InterPro" id="IPR036388">
    <property type="entry name" value="WH-like_DNA-bd_sf"/>
</dbReference>
<dbReference type="PROSITE" id="PS50949">
    <property type="entry name" value="HTH_GNTR"/>
    <property type="match status" value="1"/>
</dbReference>
<dbReference type="Pfam" id="PF00392">
    <property type="entry name" value="GntR"/>
    <property type="match status" value="1"/>
</dbReference>
<evidence type="ECO:0000313" key="5">
    <source>
        <dbReference type="EMBL" id="NYI67888.1"/>
    </source>
</evidence>
<dbReference type="AlphaFoldDB" id="A0A7Z0D2X4"/>
<dbReference type="SMART" id="SM00895">
    <property type="entry name" value="FCD"/>
    <property type="match status" value="1"/>
</dbReference>
<dbReference type="GO" id="GO:0003677">
    <property type="term" value="F:DNA binding"/>
    <property type="evidence" value="ECO:0007669"/>
    <property type="project" value="UniProtKB-KW"/>
</dbReference>